<dbReference type="Proteomes" id="UP000694844">
    <property type="component" value="Chromosome 4"/>
</dbReference>
<feature type="domain" description="Methyltransferase" evidence="1">
    <location>
        <begin position="120"/>
        <end position="338"/>
    </location>
</feature>
<accession>A0A8B8DRT4</accession>
<dbReference type="KEGG" id="cvn:111128902"/>
<protein>
    <submittedName>
        <fullName evidence="3">Protein RRNAD1-like isoform X1</fullName>
    </submittedName>
</protein>
<organism evidence="2 3">
    <name type="scientific">Crassostrea virginica</name>
    <name type="common">Eastern oyster</name>
    <dbReference type="NCBI Taxonomy" id="6565"/>
    <lineage>
        <taxon>Eukaryota</taxon>
        <taxon>Metazoa</taxon>
        <taxon>Spiralia</taxon>
        <taxon>Lophotrochozoa</taxon>
        <taxon>Mollusca</taxon>
        <taxon>Bivalvia</taxon>
        <taxon>Autobranchia</taxon>
        <taxon>Pteriomorphia</taxon>
        <taxon>Ostreida</taxon>
        <taxon>Ostreoidea</taxon>
        <taxon>Ostreidae</taxon>
        <taxon>Crassostrea</taxon>
    </lineage>
</organism>
<reference evidence="3" key="1">
    <citation type="submission" date="2025-08" db="UniProtKB">
        <authorList>
            <consortium name="RefSeq"/>
        </authorList>
    </citation>
    <scope>IDENTIFICATION</scope>
    <source>
        <tissue evidence="3">Whole sample</tissue>
    </source>
</reference>
<name>A0A8B8DRT4_CRAVI</name>
<proteinExistence type="predicted"/>
<dbReference type="RefSeq" id="XP_022330560.1">
    <property type="nucleotide sequence ID" value="XM_022474852.1"/>
</dbReference>
<dbReference type="PANTHER" id="PTHR12496">
    <property type="entry name" value="CGI-41 METHYLTRANSFERASE"/>
    <property type="match status" value="1"/>
</dbReference>
<dbReference type="Pfam" id="PF13679">
    <property type="entry name" value="Methyltransf_32"/>
    <property type="match status" value="1"/>
</dbReference>
<evidence type="ECO:0000313" key="2">
    <source>
        <dbReference type="Proteomes" id="UP000694844"/>
    </source>
</evidence>
<evidence type="ECO:0000313" key="3">
    <source>
        <dbReference type="RefSeq" id="XP_022330560.1"/>
    </source>
</evidence>
<dbReference type="InterPro" id="IPR025714">
    <property type="entry name" value="Methyltranfer_dom"/>
</dbReference>
<keyword evidence="2" id="KW-1185">Reference proteome</keyword>
<dbReference type="PANTHER" id="PTHR12496:SF0">
    <property type="entry name" value="METHYLTRANSFERASE DOMAIN-CONTAINING PROTEIN"/>
    <property type="match status" value="1"/>
</dbReference>
<gene>
    <name evidence="3" type="primary">LOC111128902</name>
</gene>
<dbReference type="GeneID" id="111128902"/>
<dbReference type="SUPFAM" id="SSF53335">
    <property type="entry name" value="S-adenosyl-L-methionine-dependent methyltransferases"/>
    <property type="match status" value="1"/>
</dbReference>
<dbReference type="AlphaFoldDB" id="A0A8B8DRT4"/>
<dbReference type="InterPro" id="IPR029063">
    <property type="entry name" value="SAM-dependent_MTases_sf"/>
</dbReference>
<dbReference type="OrthoDB" id="10258156at2759"/>
<evidence type="ECO:0000259" key="1">
    <source>
        <dbReference type="Pfam" id="PF13679"/>
    </source>
</evidence>
<dbReference type="InterPro" id="IPR052220">
    <property type="entry name" value="METTL25"/>
</dbReference>
<sequence length="524" mass="60066">MIHDQMQFVNEMDTKEDALFSTQRIVELLMKYRWVFNFQVTRFFIEKPWKDIPEQWKKVLTTLTTEEINLLPFGYIKNDWPRDLKEFILTASELALPRNICTEIKPCNLAPHVKRGMNPKKLHEVCHIASLINDIATKTGCDVVVDVGSGLGYLGHVLSTVYGLKVIGLESKQCHTSGADKRLFSDNNAKIINVTFEMEDSKESLMEFKKLIYSCFEKFRKREAIEDNLNRADCTFHAHIEDEGNFSATSNSENQKGLHHEKDTHIKMKQTKNYPECCGNVGERKSGSSASDVIDAYRCLLIGLHCCGDLTPAMLKFYSQVDIVRGLCCVSCCYHRMTKLDDKYMHFPMSKGVGSMMSENGLVPTVPFLRLAAQETRARWKGQTEESHQSHVKAVAYRSLLELYAHQENLEFSKLFRKIATAGDFVDFSSYLEKTLSRCQFSSTRDKESMTAQIRALNEEYEEYYPFVEVITVLQVLLQPLIERLIIQDRLLWLSENGHPSYIISVFDDVISPRNIAICSSKSS</sequence>